<dbReference type="InterPro" id="IPR029035">
    <property type="entry name" value="DHS-like_NAD/FAD-binding_dom"/>
</dbReference>
<evidence type="ECO:0000259" key="6">
    <source>
        <dbReference type="PROSITE" id="PS50305"/>
    </source>
</evidence>
<keyword evidence="5" id="KW-0479">Metal-binding</keyword>
<evidence type="ECO:0000256" key="3">
    <source>
        <dbReference type="ARBA" id="ARBA00022679"/>
    </source>
</evidence>
<feature type="active site" description="Proton acceptor" evidence="5">
    <location>
        <position position="144"/>
    </location>
</feature>
<proteinExistence type="inferred from homology"/>
<keyword evidence="3" id="KW-0808">Transferase</keyword>
<dbReference type="InterPro" id="IPR050134">
    <property type="entry name" value="NAD-dep_sirtuin_deacylases"/>
</dbReference>
<accession>A0A127Z7V4</accession>
<dbReference type="GO" id="GO:0070403">
    <property type="term" value="F:NAD+ binding"/>
    <property type="evidence" value="ECO:0007669"/>
    <property type="project" value="InterPro"/>
</dbReference>
<feature type="binding site" evidence="5">
    <location>
        <position position="155"/>
    </location>
    <ligand>
        <name>Zn(2+)</name>
        <dbReference type="ChEBI" id="CHEBI:29105"/>
    </ligand>
</feature>
<dbReference type="PROSITE" id="PS50305">
    <property type="entry name" value="SIRTUIN"/>
    <property type="match status" value="1"/>
</dbReference>
<evidence type="ECO:0000313" key="7">
    <source>
        <dbReference type="EMBL" id="CDU22208.1"/>
    </source>
</evidence>
<sequence length="291" mass="31171">MGAAAESFRQALRQARHPIALAGAGLSAASGIPTFRGAGGLWRQHDALSLATPEAFRRDASKVWQFYHYRRSVVLSAAPNAAHSSLARLLLESTAPSRTMPNAKSFHLITQNVDGLSSRALQEVQSSPHTAALDAARASIIEMHGNLFKTICTRCGDSRIDTRQPLSDGLRCTEDLSEEYKEVAKEQLPRCTLAGCGGLLRPGVVWFGESIPELDRIRLLISRCDLILVLGTSSTVYPAAGFADVVKHSNHGQVAVFNIDDPSTLASGAGGGVDWYFAGPVENILPEVLGL</sequence>
<dbReference type="EMBL" id="LK056654">
    <property type="protein sequence ID" value="CDU22208.1"/>
    <property type="molecule type" value="Genomic_DNA"/>
</dbReference>
<feature type="binding site" evidence="5">
    <location>
        <position position="196"/>
    </location>
    <ligand>
        <name>Zn(2+)</name>
        <dbReference type="ChEBI" id="CHEBI:29105"/>
    </ligand>
</feature>
<dbReference type="GO" id="GO:0005739">
    <property type="term" value="C:mitochondrion"/>
    <property type="evidence" value="ECO:0007669"/>
    <property type="project" value="UniProtKB-SubCell"/>
</dbReference>
<organism evidence="7">
    <name type="scientific">Sporisorium scitamineum</name>
    <dbReference type="NCBI Taxonomy" id="49012"/>
    <lineage>
        <taxon>Eukaryota</taxon>
        <taxon>Fungi</taxon>
        <taxon>Dikarya</taxon>
        <taxon>Basidiomycota</taxon>
        <taxon>Ustilaginomycotina</taxon>
        <taxon>Ustilaginomycetes</taxon>
        <taxon>Ustilaginales</taxon>
        <taxon>Ustilaginaceae</taxon>
        <taxon>Sporisorium</taxon>
    </lineage>
</organism>
<dbReference type="PANTHER" id="PTHR11085">
    <property type="entry name" value="NAD-DEPENDENT PROTEIN DEACYLASE SIRTUIN-5, MITOCHONDRIAL-RELATED"/>
    <property type="match status" value="1"/>
</dbReference>
<evidence type="ECO:0000256" key="2">
    <source>
        <dbReference type="ARBA" id="ARBA00006924"/>
    </source>
</evidence>
<feature type="binding site" evidence="5">
    <location>
        <position position="152"/>
    </location>
    <ligand>
        <name>Zn(2+)</name>
        <dbReference type="ChEBI" id="CHEBI:29105"/>
    </ligand>
</feature>
<dbReference type="GO" id="GO:0017136">
    <property type="term" value="F:histone deacetylase activity, NAD-dependent"/>
    <property type="evidence" value="ECO:0007669"/>
    <property type="project" value="TreeGrafter"/>
</dbReference>
<evidence type="ECO:0000256" key="4">
    <source>
        <dbReference type="ARBA" id="ARBA00023027"/>
    </source>
</evidence>
<dbReference type="AlphaFoldDB" id="A0A127Z7V4"/>
<dbReference type="InterPro" id="IPR003000">
    <property type="entry name" value="Sirtuin"/>
</dbReference>
<protein>
    <submittedName>
        <fullName evidence="7">Related to NAD-dependent deacetylase Sirtuin 5</fullName>
    </submittedName>
</protein>
<reference evidence="7" key="1">
    <citation type="submission" date="2014-06" db="EMBL/GenBank/DDBJ databases">
        <authorList>
            <person name="Ju J."/>
            <person name="Zhang J."/>
        </authorList>
    </citation>
    <scope>NUCLEOTIDE SEQUENCE</scope>
    <source>
        <strain evidence="7">SscI8</strain>
    </source>
</reference>
<dbReference type="Gene3D" id="3.40.50.1220">
    <property type="entry name" value="TPP-binding domain"/>
    <property type="match status" value="1"/>
</dbReference>
<keyword evidence="5" id="KW-0862">Zinc</keyword>
<keyword evidence="4" id="KW-0520">NAD</keyword>
<feature type="binding site" evidence="5">
    <location>
        <position position="172"/>
    </location>
    <ligand>
        <name>Zn(2+)</name>
        <dbReference type="ChEBI" id="CHEBI:29105"/>
    </ligand>
</feature>
<feature type="domain" description="Deacetylase sirtuin-type" evidence="6">
    <location>
        <begin position="1"/>
        <end position="291"/>
    </location>
</feature>
<comment type="subcellular location">
    <subcellularLocation>
        <location evidence="1">Mitochondrion</location>
    </subcellularLocation>
</comment>
<dbReference type="InterPro" id="IPR026590">
    <property type="entry name" value="Ssirtuin_cat_dom"/>
</dbReference>
<dbReference type="GO" id="GO:0046872">
    <property type="term" value="F:metal ion binding"/>
    <property type="evidence" value="ECO:0007669"/>
    <property type="project" value="UniProtKB-KW"/>
</dbReference>
<gene>
    <name evidence="7" type="ORF">SPSC_00838</name>
</gene>
<dbReference type="Gene3D" id="3.30.1600.10">
    <property type="entry name" value="SIR2/SIRT2 'Small Domain"/>
    <property type="match status" value="1"/>
</dbReference>
<dbReference type="PANTHER" id="PTHR11085:SF10">
    <property type="entry name" value="NAD-DEPENDENT PROTEIN DEACYLASE SIRTUIN-5, MITOCHONDRIAL-RELATED"/>
    <property type="match status" value="1"/>
</dbReference>
<evidence type="ECO:0000256" key="1">
    <source>
        <dbReference type="ARBA" id="ARBA00004173"/>
    </source>
</evidence>
<dbReference type="InterPro" id="IPR026591">
    <property type="entry name" value="Sirtuin_cat_small_dom_sf"/>
</dbReference>
<evidence type="ECO:0000256" key="5">
    <source>
        <dbReference type="PROSITE-ProRule" id="PRU00236"/>
    </source>
</evidence>
<name>A0A127Z7V4_9BASI</name>
<comment type="similarity">
    <text evidence="2">Belongs to the sirtuin family. Class I subfamily.</text>
</comment>
<dbReference type="GO" id="GO:0005634">
    <property type="term" value="C:nucleus"/>
    <property type="evidence" value="ECO:0007669"/>
    <property type="project" value="TreeGrafter"/>
</dbReference>
<dbReference type="OrthoDB" id="424302at2759"/>
<dbReference type="Pfam" id="PF02146">
    <property type="entry name" value="SIR2"/>
    <property type="match status" value="1"/>
</dbReference>
<dbReference type="SUPFAM" id="SSF52467">
    <property type="entry name" value="DHS-like NAD/FAD-binding domain"/>
    <property type="match status" value="1"/>
</dbReference>